<evidence type="ECO:0000256" key="6">
    <source>
        <dbReference type="ARBA" id="ARBA00077224"/>
    </source>
</evidence>
<protein>
    <recommendedName>
        <fullName evidence="6">RAD52 homolog</fullName>
    </recommendedName>
</protein>
<dbReference type="Gene3D" id="3.30.390.80">
    <property type="entry name" value="DNA repair protein Rad52/59/22"/>
    <property type="match status" value="1"/>
</dbReference>
<evidence type="ECO:0000256" key="2">
    <source>
        <dbReference type="ARBA" id="ARBA00022763"/>
    </source>
</evidence>
<feature type="compositionally biased region" description="Polar residues" evidence="7">
    <location>
        <begin position="309"/>
        <end position="370"/>
    </location>
</feature>
<evidence type="ECO:0000256" key="1">
    <source>
        <dbReference type="ARBA" id="ARBA00006638"/>
    </source>
</evidence>
<dbReference type="GO" id="GO:0000730">
    <property type="term" value="P:DNA recombinase assembly"/>
    <property type="evidence" value="ECO:0007669"/>
    <property type="project" value="InterPro"/>
</dbReference>
<name>A0AAE0KK25_9PEZI</name>
<dbReference type="AlphaFoldDB" id="A0AAE0KK25"/>
<dbReference type="SUPFAM" id="SSF54768">
    <property type="entry name" value="dsRNA-binding domain-like"/>
    <property type="match status" value="1"/>
</dbReference>
<feature type="region of interest" description="Disordered" evidence="7">
    <location>
        <begin position="444"/>
        <end position="607"/>
    </location>
</feature>
<dbReference type="InterPro" id="IPR042525">
    <property type="entry name" value="Rad52_Rad59_Rad22_sf"/>
</dbReference>
<dbReference type="InterPro" id="IPR004585">
    <property type="entry name" value="DNA_recomb/repair_Rad52"/>
</dbReference>
<dbReference type="PANTHER" id="PTHR12132:SF1">
    <property type="entry name" value="DNA REPAIR PROTEIN RAD52 HOMOLOG"/>
    <property type="match status" value="1"/>
</dbReference>
<reference evidence="8" key="1">
    <citation type="journal article" date="2023" name="Mol. Phylogenet. Evol.">
        <title>Genome-scale phylogeny and comparative genomics of the fungal order Sordariales.</title>
        <authorList>
            <person name="Hensen N."/>
            <person name="Bonometti L."/>
            <person name="Westerberg I."/>
            <person name="Brannstrom I.O."/>
            <person name="Guillou S."/>
            <person name="Cros-Aarteil S."/>
            <person name="Calhoun S."/>
            <person name="Haridas S."/>
            <person name="Kuo A."/>
            <person name="Mondo S."/>
            <person name="Pangilinan J."/>
            <person name="Riley R."/>
            <person name="LaButti K."/>
            <person name="Andreopoulos B."/>
            <person name="Lipzen A."/>
            <person name="Chen C."/>
            <person name="Yan M."/>
            <person name="Daum C."/>
            <person name="Ng V."/>
            <person name="Clum A."/>
            <person name="Steindorff A."/>
            <person name="Ohm R.A."/>
            <person name="Martin F."/>
            <person name="Silar P."/>
            <person name="Natvig D.O."/>
            <person name="Lalanne C."/>
            <person name="Gautier V."/>
            <person name="Ament-Velasquez S.L."/>
            <person name="Kruys A."/>
            <person name="Hutchinson M.I."/>
            <person name="Powell A.J."/>
            <person name="Barry K."/>
            <person name="Miller A.N."/>
            <person name="Grigoriev I.V."/>
            <person name="Debuchy R."/>
            <person name="Gladieux P."/>
            <person name="Hiltunen Thoren M."/>
            <person name="Johannesson H."/>
        </authorList>
    </citation>
    <scope>NUCLEOTIDE SEQUENCE</scope>
    <source>
        <strain evidence="8">CBS 232.78</strain>
    </source>
</reference>
<keyword evidence="5" id="KW-0234">DNA repair</keyword>
<evidence type="ECO:0000256" key="5">
    <source>
        <dbReference type="ARBA" id="ARBA00023204"/>
    </source>
</evidence>
<evidence type="ECO:0000256" key="4">
    <source>
        <dbReference type="ARBA" id="ARBA00023172"/>
    </source>
</evidence>
<dbReference type="FunFam" id="3.30.390.80:FF:000001">
    <property type="entry name" value="DNA repair protein RAD52 homolog"/>
    <property type="match status" value="1"/>
</dbReference>
<feature type="compositionally biased region" description="Polar residues" evidence="7">
    <location>
        <begin position="377"/>
        <end position="387"/>
    </location>
</feature>
<keyword evidence="2" id="KW-0227">DNA damage</keyword>
<dbReference type="GO" id="GO:0006312">
    <property type="term" value="P:mitotic recombination"/>
    <property type="evidence" value="ECO:0007669"/>
    <property type="project" value="TreeGrafter"/>
</dbReference>
<keyword evidence="9" id="KW-1185">Reference proteome</keyword>
<evidence type="ECO:0000313" key="8">
    <source>
        <dbReference type="EMBL" id="KAK3377898.1"/>
    </source>
</evidence>
<dbReference type="GO" id="GO:0045002">
    <property type="term" value="P:double-strand break repair via single-strand annealing"/>
    <property type="evidence" value="ECO:0007669"/>
    <property type="project" value="InterPro"/>
</dbReference>
<feature type="compositionally biased region" description="Low complexity" evidence="7">
    <location>
        <begin position="491"/>
        <end position="512"/>
    </location>
</feature>
<dbReference type="EMBL" id="JAULSW010000006">
    <property type="protein sequence ID" value="KAK3377898.1"/>
    <property type="molecule type" value="Genomic_DNA"/>
</dbReference>
<proteinExistence type="inferred from homology"/>
<feature type="compositionally biased region" description="Polar residues" evidence="7">
    <location>
        <begin position="286"/>
        <end position="302"/>
    </location>
</feature>
<organism evidence="8 9">
    <name type="scientific">Podospora didyma</name>
    <dbReference type="NCBI Taxonomy" id="330526"/>
    <lineage>
        <taxon>Eukaryota</taxon>
        <taxon>Fungi</taxon>
        <taxon>Dikarya</taxon>
        <taxon>Ascomycota</taxon>
        <taxon>Pezizomycotina</taxon>
        <taxon>Sordariomycetes</taxon>
        <taxon>Sordariomycetidae</taxon>
        <taxon>Sordariales</taxon>
        <taxon>Podosporaceae</taxon>
        <taxon>Podospora</taxon>
    </lineage>
</organism>
<evidence type="ECO:0000256" key="3">
    <source>
        <dbReference type="ARBA" id="ARBA00023125"/>
    </source>
</evidence>
<evidence type="ECO:0000313" key="9">
    <source>
        <dbReference type="Proteomes" id="UP001285441"/>
    </source>
</evidence>
<dbReference type="Pfam" id="PF04098">
    <property type="entry name" value="Rad52_Rad22"/>
    <property type="match status" value="1"/>
</dbReference>
<keyword evidence="4" id="KW-0233">DNA recombination</keyword>
<evidence type="ECO:0000256" key="7">
    <source>
        <dbReference type="SAM" id="MobiDB-lite"/>
    </source>
</evidence>
<sequence>MPASGDQHNTNIANPFQEEPNQISKYTASEIATLQSRLSKQLGPEYISARSGPSGQKVHYITADKCIALANEVFGFNGWSSSIQNIQVDFVEEHPQTLRVSLGLSVIVRVSLRDGTYHEDIGYGHIENCKGKAAAFEKAKKEGTTDALKRALRNFGNVLGNCIYDKTYLAKVTKMKAEPTKFSEDRLYRHSDFALKRAPTPAPPAEIEDVKTDDIRTSTAGAGAKPAAPAPAPPTPQLESAESFEDLFAEFDEADFNISEEDHPDEVILTNSTASTACHQAKPNDKTANQPATTNHSTSMQPPSRPLARSNSTGSNQPPQRQQNPHTPNQQQAPRPTYTNSFSGAQNNMSGSGNGSRPQPQQQQFSNNRPTVGGPGQHQNGVSQNHNAQAQRAPPQQQQQQQQQKTSAALTNGGAPAPPGGAEATGFFSARAVSQLPEESIINGGQQVVPKAGQVFNPKAESPSIRKTPGIDHTTSKPLARTGQHVPGLVAPDAAEGGAPAATAAPGAVPGGSISRPGPPMARGPGNVLNPQLDQARRIGVPGGGSPLANRSQYRPPTMKRPVPGDGPPGGAGLGRSPLTDLPNNAPNALGAGTNGAAQDFKRQKMG</sequence>
<feature type="region of interest" description="Disordered" evidence="7">
    <location>
        <begin position="219"/>
        <end position="239"/>
    </location>
</feature>
<feature type="compositionally biased region" description="Low complexity" evidence="7">
    <location>
        <begin position="388"/>
        <end position="404"/>
    </location>
</feature>
<feature type="region of interest" description="Disordered" evidence="7">
    <location>
        <begin position="193"/>
        <end position="212"/>
    </location>
</feature>
<accession>A0AAE0KK25</accession>
<dbReference type="InterPro" id="IPR041247">
    <property type="entry name" value="Rad52_fam"/>
</dbReference>
<comment type="similarity">
    <text evidence="1">Belongs to the RAD52 family.</text>
</comment>
<reference evidence="8" key="2">
    <citation type="submission" date="2023-06" db="EMBL/GenBank/DDBJ databases">
        <authorList>
            <consortium name="Lawrence Berkeley National Laboratory"/>
            <person name="Haridas S."/>
            <person name="Hensen N."/>
            <person name="Bonometti L."/>
            <person name="Westerberg I."/>
            <person name="Brannstrom I.O."/>
            <person name="Guillou S."/>
            <person name="Cros-Aarteil S."/>
            <person name="Calhoun S."/>
            <person name="Kuo A."/>
            <person name="Mondo S."/>
            <person name="Pangilinan J."/>
            <person name="Riley R."/>
            <person name="LaButti K."/>
            <person name="Andreopoulos B."/>
            <person name="Lipzen A."/>
            <person name="Chen C."/>
            <person name="Yanf M."/>
            <person name="Daum C."/>
            <person name="Ng V."/>
            <person name="Clum A."/>
            <person name="Steindorff A."/>
            <person name="Ohm R."/>
            <person name="Martin F."/>
            <person name="Silar P."/>
            <person name="Natvig D."/>
            <person name="Lalanne C."/>
            <person name="Gautier V."/>
            <person name="Ament-velasquez S.L."/>
            <person name="Kruys A."/>
            <person name="Hutchinson M.I."/>
            <person name="Powell A.J."/>
            <person name="Barry K."/>
            <person name="Miller A.N."/>
            <person name="Grigoriev I.V."/>
            <person name="Debuchy R."/>
            <person name="Gladieux P."/>
            <person name="Thoren M.H."/>
            <person name="Johannesson H."/>
        </authorList>
    </citation>
    <scope>NUCLEOTIDE SEQUENCE</scope>
    <source>
        <strain evidence="8">CBS 232.78</strain>
    </source>
</reference>
<feature type="region of interest" description="Disordered" evidence="7">
    <location>
        <begin position="276"/>
        <end position="429"/>
    </location>
</feature>
<dbReference type="NCBIfam" id="TIGR00607">
    <property type="entry name" value="rad52"/>
    <property type="match status" value="1"/>
</dbReference>
<gene>
    <name evidence="8" type="ORF">B0H63DRAFT_478309</name>
</gene>
<dbReference type="GO" id="GO:0003697">
    <property type="term" value="F:single-stranded DNA binding"/>
    <property type="evidence" value="ECO:0007669"/>
    <property type="project" value="UniProtKB-ARBA"/>
</dbReference>
<dbReference type="InterPro" id="IPR007232">
    <property type="entry name" value="Rad52_Rad59_Rad22"/>
</dbReference>
<comment type="caution">
    <text evidence="8">The sequence shown here is derived from an EMBL/GenBank/DDBJ whole genome shotgun (WGS) entry which is preliminary data.</text>
</comment>
<dbReference type="GO" id="GO:0005634">
    <property type="term" value="C:nucleus"/>
    <property type="evidence" value="ECO:0007669"/>
    <property type="project" value="InterPro"/>
</dbReference>
<keyword evidence="3" id="KW-0238">DNA-binding</keyword>
<dbReference type="Proteomes" id="UP001285441">
    <property type="component" value="Unassembled WGS sequence"/>
</dbReference>
<dbReference type="PANTHER" id="PTHR12132">
    <property type="entry name" value="DNA REPAIR AND RECOMBINATION PROTEIN RAD52, RAD59"/>
    <property type="match status" value="1"/>
</dbReference>